<name>A0A7R9WDG8_9STRA</name>
<protein>
    <recommendedName>
        <fullName evidence="3">KA1 domain-containing protein</fullName>
    </recommendedName>
</protein>
<evidence type="ECO:0000313" key="2">
    <source>
        <dbReference type="EMBL" id="CAD8320109.1"/>
    </source>
</evidence>
<feature type="compositionally biased region" description="Basic and acidic residues" evidence="1">
    <location>
        <begin position="33"/>
        <end position="48"/>
    </location>
</feature>
<evidence type="ECO:0000256" key="1">
    <source>
        <dbReference type="SAM" id="MobiDB-lite"/>
    </source>
</evidence>
<proteinExistence type="predicted"/>
<evidence type="ECO:0008006" key="3">
    <source>
        <dbReference type="Google" id="ProtNLM"/>
    </source>
</evidence>
<gene>
    <name evidence="2" type="ORF">TDUB1175_LOCUS18525</name>
</gene>
<sequence length="478" mass="52451">MEPPAVPNPQAQHTVTTPDLPHHRSPPYYRIMSTRDEDRTSNMEDRPWKHPIGNQLGRDGRTVDEEQPTMRSVAIMGAPSGVAAGPFGSPVGRVPPPPVGLPPLRGFSDLEKSEAPPPLKVEREMRSRVQKHREAYRTWQVSSVESLPDDFPLERTSRHIPDADAPVVSARISDCLRERSIEAKYDDVKATAKCRTPDYVSFKIRLFGGREDVEGGGIIVEVQRRKGSSHCFMRDCRAVLTAAEGDKTEEEETTIFLKRPVSEMTCLKGVQVSDDESDEVMKAPASLMSSDKYDSHMLGMESVEKLTNPLYSAPEVVVLAAKSVVLPEDSSDIRDSVSKLLQHGCLRPDDAPMTGPEGDNDFNEEMHHLALSVVLNAVRSTAKDGTLAEAIVQQREWFSQVLIPVLINDIKAAGDQGHHAVKAVECLISLTKFSSAAKAMIVESGAVEALEQSRGFASDKFASLCSDLEGELGLLSHQ</sequence>
<organism evidence="2">
    <name type="scientific">Pseudictyota dubia</name>
    <dbReference type="NCBI Taxonomy" id="2749911"/>
    <lineage>
        <taxon>Eukaryota</taxon>
        <taxon>Sar</taxon>
        <taxon>Stramenopiles</taxon>
        <taxon>Ochrophyta</taxon>
        <taxon>Bacillariophyta</taxon>
        <taxon>Mediophyceae</taxon>
        <taxon>Biddulphiophycidae</taxon>
        <taxon>Eupodiscales</taxon>
        <taxon>Odontellaceae</taxon>
        <taxon>Pseudictyota</taxon>
    </lineage>
</organism>
<feature type="region of interest" description="Disordered" evidence="1">
    <location>
        <begin position="1"/>
        <end position="65"/>
    </location>
</feature>
<accession>A0A7R9WDG8</accession>
<reference evidence="2" key="1">
    <citation type="submission" date="2021-01" db="EMBL/GenBank/DDBJ databases">
        <authorList>
            <person name="Corre E."/>
            <person name="Pelletier E."/>
            <person name="Niang G."/>
            <person name="Scheremetjew M."/>
            <person name="Finn R."/>
            <person name="Kale V."/>
            <person name="Holt S."/>
            <person name="Cochrane G."/>
            <person name="Meng A."/>
            <person name="Brown T."/>
            <person name="Cohen L."/>
        </authorList>
    </citation>
    <scope>NUCLEOTIDE SEQUENCE</scope>
    <source>
        <strain evidence="2">CCMP147</strain>
    </source>
</reference>
<dbReference type="AlphaFoldDB" id="A0A7R9WDG8"/>
<dbReference type="EMBL" id="HBED01036811">
    <property type="protein sequence ID" value="CAD8320109.1"/>
    <property type="molecule type" value="Transcribed_RNA"/>
</dbReference>